<dbReference type="Proteomes" id="UP001445335">
    <property type="component" value="Unassembled WGS sequence"/>
</dbReference>
<protein>
    <recommendedName>
        <fullName evidence="4">Post-SET domain-containing protein</fullName>
    </recommendedName>
</protein>
<comment type="caution">
    <text evidence="2">The sequence shown here is derived from an EMBL/GenBank/DDBJ whole genome shotgun (WGS) entry which is preliminary data.</text>
</comment>
<evidence type="ECO:0000256" key="1">
    <source>
        <dbReference type="SAM" id="MobiDB-lite"/>
    </source>
</evidence>
<gene>
    <name evidence="2" type="ORF">WJX81_003846</name>
</gene>
<reference evidence="2 3" key="1">
    <citation type="journal article" date="2024" name="Nat. Commun.">
        <title>Phylogenomics reveals the evolutionary origins of lichenization in chlorophyte algae.</title>
        <authorList>
            <person name="Puginier C."/>
            <person name="Libourel C."/>
            <person name="Otte J."/>
            <person name="Skaloud P."/>
            <person name="Haon M."/>
            <person name="Grisel S."/>
            <person name="Petersen M."/>
            <person name="Berrin J.G."/>
            <person name="Delaux P.M."/>
            <person name="Dal Grande F."/>
            <person name="Keller J."/>
        </authorList>
    </citation>
    <scope>NUCLEOTIDE SEQUENCE [LARGE SCALE GENOMIC DNA]</scope>
    <source>
        <strain evidence="2 3">SAG 245.80</strain>
    </source>
</reference>
<evidence type="ECO:0000313" key="2">
    <source>
        <dbReference type="EMBL" id="KAK9844075.1"/>
    </source>
</evidence>
<sequence length="431" mass="45609">MGTVVEPVGHSGSEDEEVPRRRCSKRKAPKALQIASLGAESAASSSCAVADVAPCEFECESAATGTTSEMIACAGPIVCQPPHPSIAACEAVDDWEELAGDVSGPTTSADNYGLLPECKAAHAPKLLPEALASALPLGAAGSTDKSVENTRTPAAGLSITAVATGVKACDAVDDWEELADDVLAPTTSADNHVLLPESKAAKTPKLLPEALASALPPGAAASVDKRRGGRRNRQTTKMDTEIPEVKEPLSPLEPMRRWGVTARKFNNYGVPPTSSAFLHAARAPYSWALHVFMDERSGQLYTVEGYCDRAARDVRAPLPRGVLGIATAQAGWLRTRSGERHRYAGFVLPRSACFYSEQAVGLELQTRPSRARPHARPIPGQLQARPVPGRPQARPAPRRCDCGAGGCRAKAGARASSPTSVLHPEYFHWVH</sequence>
<evidence type="ECO:0000313" key="3">
    <source>
        <dbReference type="Proteomes" id="UP001445335"/>
    </source>
</evidence>
<organism evidence="2 3">
    <name type="scientific">Elliptochloris bilobata</name>
    <dbReference type="NCBI Taxonomy" id="381761"/>
    <lineage>
        <taxon>Eukaryota</taxon>
        <taxon>Viridiplantae</taxon>
        <taxon>Chlorophyta</taxon>
        <taxon>core chlorophytes</taxon>
        <taxon>Trebouxiophyceae</taxon>
        <taxon>Trebouxiophyceae incertae sedis</taxon>
        <taxon>Elliptochloris clade</taxon>
        <taxon>Elliptochloris</taxon>
    </lineage>
</organism>
<accession>A0AAW1SD61</accession>
<dbReference type="EMBL" id="JALJOU010000004">
    <property type="protein sequence ID" value="KAK9844075.1"/>
    <property type="molecule type" value="Genomic_DNA"/>
</dbReference>
<name>A0AAW1SD61_9CHLO</name>
<feature type="region of interest" description="Disordered" evidence="1">
    <location>
        <begin position="217"/>
        <end position="237"/>
    </location>
</feature>
<feature type="region of interest" description="Disordered" evidence="1">
    <location>
        <begin position="367"/>
        <end position="401"/>
    </location>
</feature>
<feature type="compositionally biased region" description="Low complexity" evidence="1">
    <location>
        <begin position="384"/>
        <end position="395"/>
    </location>
</feature>
<keyword evidence="3" id="KW-1185">Reference proteome</keyword>
<feature type="region of interest" description="Disordered" evidence="1">
    <location>
        <begin position="1"/>
        <end position="26"/>
    </location>
</feature>
<proteinExistence type="predicted"/>
<dbReference type="AlphaFoldDB" id="A0AAW1SD61"/>
<evidence type="ECO:0008006" key="4">
    <source>
        <dbReference type="Google" id="ProtNLM"/>
    </source>
</evidence>